<dbReference type="EMBL" id="AP024483">
    <property type="protein sequence ID" value="BCS83395.1"/>
    <property type="molecule type" value="Genomic_DNA"/>
</dbReference>
<evidence type="ECO:0000313" key="2">
    <source>
        <dbReference type="Proteomes" id="UP001321479"/>
    </source>
</evidence>
<dbReference type="RefSeq" id="YP_010842003.1">
    <property type="nucleotide sequence ID" value="NC_079139.1"/>
</dbReference>
<proteinExistence type="predicted"/>
<protein>
    <submittedName>
        <fullName evidence="1">Uncharacterized protein</fullName>
    </submittedName>
</protein>
<reference evidence="1 2" key="1">
    <citation type="submission" date="2021-02" db="EMBL/GenBank/DDBJ databases">
        <title>Cotonvirus japonicus, which uses Golgi apparatus of host cells for its virion factory, phylogenetically links tailed tupanvirus and icosahedral mimivirus.</title>
        <authorList>
            <person name="Takahashi H."/>
            <person name="Fukaya S."/>
            <person name="Song C."/>
            <person name="Murata K."/>
            <person name="Takemura M."/>
        </authorList>
    </citation>
    <scope>NUCLEOTIDE SEQUENCE [LARGE SCALE GENOMIC DNA]</scope>
</reference>
<organism evidence="1 2">
    <name type="scientific">Cotonvirus japonicus</name>
    <dbReference type="NCBI Taxonomy" id="2811091"/>
    <lineage>
        <taxon>Viruses</taxon>
        <taxon>Varidnaviria</taxon>
        <taxon>Bamfordvirae</taxon>
        <taxon>Nucleocytoviricota</taxon>
        <taxon>Megaviricetes</taxon>
        <taxon>Imitervirales</taxon>
        <taxon>Mimiviridae</taxon>
        <taxon>Megamimivirinae</taxon>
        <taxon>Cotonvirus</taxon>
        <taxon>Cotonvirus japonicum</taxon>
    </lineage>
</organism>
<sequence>MSFFDYPNVGPDEFNPLYAANPYYGGDAYNMLNPYQRCGGYGGFGIYDIPPWRGQNTYCGYGKYYRPWASPSLLVAPAVYRAYAGRNFVRGGRQMNSLRAPGRYIK</sequence>
<keyword evidence="2" id="KW-1185">Reference proteome</keyword>
<accession>A0ABM7NT92</accession>
<dbReference type="GeneID" id="80558600"/>
<evidence type="ECO:0000313" key="1">
    <source>
        <dbReference type="EMBL" id="BCS83395.1"/>
    </source>
</evidence>
<name>A0ABM7NT92_9VIRU</name>
<dbReference type="Proteomes" id="UP001321479">
    <property type="component" value="Segment"/>
</dbReference>